<feature type="compositionally biased region" description="Low complexity" evidence="1">
    <location>
        <begin position="568"/>
        <end position="592"/>
    </location>
</feature>
<dbReference type="RefSeq" id="WP_279996474.1">
    <property type="nucleotide sequence ID" value="NZ_JAOCDZ010000016.1"/>
</dbReference>
<feature type="transmembrane region" description="Helical" evidence="2">
    <location>
        <begin position="660"/>
        <end position="683"/>
    </location>
</feature>
<dbReference type="AlphaFoldDB" id="A0AA42S5R8"/>
<gene>
    <name evidence="4" type="ORF">N5D93_21445</name>
</gene>
<keyword evidence="2" id="KW-0472">Membrane</keyword>
<dbReference type="Proteomes" id="UP001161094">
    <property type="component" value="Unassembled WGS sequence"/>
</dbReference>
<dbReference type="CDD" id="cd20707">
    <property type="entry name" value="MIX_III"/>
    <property type="match status" value="1"/>
</dbReference>
<evidence type="ECO:0000313" key="4">
    <source>
        <dbReference type="EMBL" id="MDH0738399.1"/>
    </source>
</evidence>
<evidence type="ECO:0000256" key="1">
    <source>
        <dbReference type="SAM" id="MobiDB-lite"/>
    </source>
</evidence>
<sequence>MTTDYDALPCKGKFCGRPGLPILPMRVAYVPGGRNDLPNGVYADAELHYETMRQGAYMLRAITAGYVYVWDPRRSYGWRAFAATATGQMKEVPVDDDNRPSEQPTFTCTREGHGLESALINVEAPANASRSVWVGYSRVWWTRDIRRELTRDDRWRGKIMVELDARDVWGGGHPKPDTGYRVTEDGANLAAHSIEFRDAAGAATLFNNTLSPGVTTFGGKAAEMATKMRQMTPKGGVVLALRDPVGLLADISTWRNKRMGELAEHHMDPTRLREVGVAQIILGLEKQMDSSGDEIRRMHERINMSKVSRTISDNRASVDRMKDLIEGAGKDWAWWYGREAFWMTLKAYSPNDAVAGQRLEEDLALCVDGAGAVHSEHKAIDDSLKEDDKDGLYEAIWRGLASNDGELLAFLQKEARGKLSKQISNVRKMIKSYNDWLKDRRAKGLPTPSRAATTAIGRFMATQLLRLTLARDPIAERVAARVSMTMAARMNTVLVVRSHTTTVPRMIADMHEIIWEPNNRSMTITAGGGVSATQHMNAGWMGTQSEASRSVTINYVIPEEVDAQMNSASTNAASTNAASTTRPRPGAGASPPLGLPAPPPVLALPAPTMSPMAGLIKYAKSRDASYAGATGVMALVAIYTSVSELNAAQAVQDAKKERKAWFGITTGVLGVGSVAIEVTTGAIGARVGANTAFTMNLRLNMRLATFRTAGAVFATAATFVDSANNALNAKDQYDVHNYEAGGAYATSSAFLLMSSLTGVATAVIAVGGAFSTAGVAAGAGGFGGAMVGLTSGGTVLLGIPVWGWIALGLCLLVAGLYFKFWGDSATESELEVWYTRCCMRAEEFEGVEGREVYATREDELDDFNRAVFGVRVSLQWYGFWSGEVLGRDRLVLEVIMPGYTQSSDYAYSLKLGGAGVTAVVSSKGSVRAQDPELQPRGPSQAQMVAGRPDPKTWMDKADDYVNSLSSRPGWADIWRWVRKDRSQSIEFTSKPWEDSVQFQVHNGYAVLRTEVLVDDDIFTEAFLKVEFWPDPERMPEVRSLPVGGNGTNLVRAEN</sequence>
<reference evidence="4" key="1">
    <citation type="submission" date="2022-09" db="EMBL/GenBank/DDBJ databases">
        <title>Intensive care unit water sources are persistently colonized with multi-drug resistant bacteria and are the site of extensive horizontal gene transfer of antibiotic resistance genes.</title>
        <authorList>
            <person name="Diorio-Toth L."/>
        </authorList>
    </citation>
    <scope>NUCLEOTIDE SEQUENCE</scope>
    <source>
        <strain evidence="4">GD03843</strain>
    </source>
</reference>
<evidence type="ECO:0000313" key="5">
    <source>
        <dbReference type="Proteomes" id="UP001161094"/>
    </source>
</evidence>
<feature type="transmembrane region" description="Helical" evidence="2">
    <location>
        <begin position="743"/>
        <end position="766"/>
    </location>
</feature>
<keyword evidence="2" id="KW-0812">Transmembrane</keyword>
<name>A0AA42S5R8_9BURK</name>
<feature type="transmembrane region" description="Helical" evidence="2">
    <location>
        <begin position="704"/>
        <end position="723"/>
    </location>
</feature>
<evidence type="ECO:0000259" key="3">
    <source>
        <dbReference type="Pfam" id="PF20249"/>
    </source>
</evidence>
<proteinExistence type="predicted"/>
<evidence type="ECO:0000256" key="2">
    <source>
        <dbReference type="SAM" id="Phobius"/>
    </source>
</evidence>
<feature type="transmembrane region" description="Helical" evidence="2">
    <location>
        <begin position="801"/>
        <end position="818"/>
    </location>
</feature>
<feature type="domain" description="Toxin VasX N-terminal region" evidence="3">
    <location>
        <begin position="13"/>
        <end position="166"/>
    </location>
</feature>
<dbReference type="InterPro" id="IPR046864">
    <property type="entry name" value="VasX_N"/>
</dbReference>
<accession>A0AA42S5R8</accession>
<dbReference type="NCBIfam" id="NF041559">
    <property type="entry name" value="BTH_I2691_fam"/>
    <property type="match status" value="2"/>
</dbReference>
<dbReference type="Pfam" id="PF20249">
    <property type="entry name" value="VasX_N"/>
    <property type="match status" value="1"/>
</dbReference>
<feature type="region of interest" description="Disordered" evidence="1">
    <location>
        <begin position="926"/>
        <end position="948"/>
    </location>
</feature>
<protein>
    <recommendedName>
        <fullName evidence="3">Toxin VasX N-terminal region domain-containing protein</fullName>
    </recommendedName>
</protein>
<keyword evidence="2" id="KW-1133">Transmembrane helix</keyword>
<feature type="transmembrane region" description="Helical" evidence="2">
    <location>
        <begin position="773"/>
        <end position="795"/>
    </location>
</feature>
<comment type="caution">
    <text evidence="4">The sequence shown here is derived from an EMBL/GenBank/DDBJ whole genome shotgun (WGS) entry which is preliminary data.</text>
</comment>
<dbReference type="EMBL" id="JAOCDZ010000016">
    <property type="protein sequence ID" value="MDH0738399.1"/>
    <property type="molecule type" value="Genomic_DNA"/>
</dbReference>
<dbReference type="InterPro" id="IPR048126">
    <property type="entry name" value="Toxin_VasX"/>
</dbReference>
<organism evidence="4 5">
    <name type="scientific">Achromobacter spanius</name>
    <dbReference type="NCBI Taxonomy" id="217203"/>
    <lineage>
        <taxon>Bacteria</taxon>
        <taxon>Pseudomonadati</taxon>
        <taxon>Pseudomonadota</taxon>
        <taxon>Betaproteobacteria</taxon>
        <taxon>Burkholderiales</taxon>
        <taxon>Alcaligenaceae</taxon>
        <taxon>Achromobacter</taxon>
    </lineage>
</organism>
<feature type="region of interest" description="Disordered" evidence="1">
    <location>
        <begin position="568"/>
        <end position="594"/>
    </location>
</feature>